<proteinExistence type="predicted"/>
<accession>A0AAN5CAA7</accession>
<organism evidence="1 2">
    <name type="scientific">Pristionchus mayeri</name>
    <dbReference type="NCBI Taxonomy" id="1317129"/>
    <lineage>
        <taxon>Eukaryota</taxon>
        <taxon>Metazoa</taxon>
        <taxon>Ecdysozoa</taxon>
        <taxon>Nematoda</taxon>
        <taxon>Chromadorea</taxon>
        <taxon>Rhabditida</taxon>
        <taxon>Rhabditina</taxon>
        <taxon>Diplogasteromorpha</taxon>
        <taxon>Diplogasteroidea</taxon>
        <taxon>Neodiplogasteridae</taxon>
        <taxon>Pristionchus</taxon>
    </lineage>
</organism>
<reference evidence="2" key="1">
    <citation type="submission" date="2022-10" db="EMBL/GenBank/DDBJ databases">
        <title>Genome assembly of Pristionchus species.</title>
        <authorList>
            <person name="Yoshida K."/>
            <person name="Sommer R.J."/>
        </authorList>
    </citation>
    <scope>NUCLEOTIDE SEQUENCE [LARGE SCALE GENOMIC DNA]</scope>
    <source>
        <strain evidence="2">RS5460</strain>
    </source>
</reference>
<evidence type="ECO:0000313" key="2">
    <source>
        <dbReference type="Proteomes" id="UP001328107"/>
    </source>
</evidence>
<dbReference type="Proteomes" id="UP001328107">
    <property type="component" value="Unassembled WGS sequence"/>
</dbReference>
<evidence type="ECO:0008006" key="3">
    <source>
        <dbReference type="Google" id="ProtNLM"/>
    </source>
</evidence>
<dbReference type="Pfam" id="PF10318">
    <property type="entry name" value="7TM_GPCR_Srh"/>
    <property type="match status" value="1"/>
</dbReference>
<dbReference type="InterPro" id="IPR019422">
    <property type="entry name" value="7TM_GPCR_serpentine_rcpt_Srh"/>
</dbReference>
<sequence>QLIVPCLFMGLPLAHILDSVAKDKDNFESCRVAWLLVPLHSIIHSVVLIASNSDYRRFVASLFSVCTRTRRIENISVS</sequence>
<feature type="non-terminal residue" evidence="1">
    <location>
        <position position="1"/>
    </location>
</feature>
<comment type="caution">
    <text evidence="1">The sequence shown here is derived from an EMBL/GenBank/DDBJ whole genome shotgun (WGS) entry which is preliminary data.</text>
</comment>
<dbReference type="AlphaFoldDB" id="A0AAN5CAA7"/>
<gene>
    <name evidence="1" type="ORF">PMAYCL1PPCAC_04849</name>
</gene>
<dbReference type="EMBL" id="BTRK01000002">
    <property type="protein sequence ID" value="GMR34654.1"/>
    <property type="molecule type" value="Genomic_DNA"/>
</dbReference>
<name>A0AAN5CAA7_9BILA</name>
<keyword evidence="2" id="KW-1185">Reference proteome</keyword>
<protein>
    <recommendedName>
        <fullName evidence="3">G protein-coupled receptor</fullName>
    </recommendedName>
</protein>
<evidence type="ECO:0000313" key="1">
    <source>
        <dbReference type="EMBL" id="GMR34654.1"/>
    </source>
</evidence>